<feature type="domain" description="CRAL-TRIO" evidence="2">
    <location>
        <begin position="244"/>
        <end position="352"/>
    </location>
</feature>
<dbReference type="InterPro" id="IPR001251">
    <property type="entry name" value="CRAL-TRIO_dom"/>
</dbReference>
<evidence type="ECO:0000256" key="1">
    <source>
        <dbReference type="SAM" id="MobiDB-lite"/>
    </source>
</evidence>
<dbReference type="PANTHER" id="PTHR46590">
    <property type="entry name" value="PHOSPHATIDYLINOSITOL TRANSFER PROTEIN CSR1-RELATED"/>
    <property type="match status" value="1"/>
</dbReference>
<name>A0A0G4G2V0_9ALVE</name>
<gene>
    <name evidence="3" type="ORF">Cvel_19914</name>
</gene>
<feature type="compositionally biased region" description="Low complexity" evidence="1">
    <location>
        <begin position="196"/>
        <end position="207"/>
    </location>
</feature>
<dbReference type="EMBL" id="CDMZ01000829">
    <property type="protein sequence ID" value="CEM22279.1"/>
    <property type="molecule type" value="Genomic_DNA"/>
</dbReference>
<dbReference type="PROSITE" id="PS50191">
    <property type="entry name" value="CRAL_TRIO"/>
    <property type="match status" value="1"/>
</dbReference>
<feature type="region of interest" description="Disordered" evidence="1">
    <location>
        <begin position="179"/>
        <end position="250"/>
    </location>
</feature>
<feature type="compositionally biased region" description="Low complexity" evidence="1">
    <location>
        <begin position="237"/>
        <end position="250"/>
    </location>
</feature>
<dbReference type="InterPro" id="IPR036865">
    <property type="entry name" value="CRAL-TRIO_dom_sf"/>
</dbReference>
<dbReference type="AlphaFoldDB" id="A0A0G4G2V0"/>
<reference evidence="3" key="1">
    <citation type="submission" date="2014-11" db="EMBL/GenBank/DDBJ databases">
        <authorList>
            <person name="Otto D Thomas"/>
            <person name="Naeem Raeece"/>
        </authorList>
    </citation>
    <scope>NUCLEOTIDE SEQUENCE</scope>
</reference>
<dbReference type="Gene3D" id="3.40.525.10">
    <property type="entry name" value="CRAL-TRIO lipid binding domain"/>
    <property type="match status" value="1"/>
</dbReference>
<organism evidence="3">
    <name type="scientific">Chromera velia CCMP2878</name>
    <dbReference type="NCBI Taxonomy" id="1169474"/>
    <lineage>
        <taxon>Eukaryota</taxon>
        <taxon>Sar</taxon>
        <taxon>Alveolata</taxon>
        <taxon>Colpodellida</taxon>
        <taxon>Chromeraceae</taxon>
        <taxon>Chromera</taxon>
    </lineage>
</organism>
<sequence>MQVLAAFGNFAKIFFSKEADEKLAQLQQKMDEWPDCPEHLKTGADPSKIPKVLEGELRRHLMSRQLDVEVAFEQVKWLYSMKASMDAVCGSSDTPHLEIRRAQAELKDLIFRTPLAAWEAHRKLISGVLTPLGRDFRNDAVLLLKPKFHQPKAFSRETTLRLCALVLLRLLCLEPPTEAEDPEAATSPLPVPPPHAHSSPAVVSHPSGEGGGGEGGTVHGEGGEGTGEPGGGEGEESNAGVSSPSSSSQPRMSFSVVIDFEGWGVSNIERGIGATFSLMAAVLRPKGWGGLRKAYLVNVNMLFRSIWALIKPIIPTAWVEKVEFLSSAADVATLIPPTRLPKRYGGSIPDPPPEAEAPPPVESFCPECCVDAWTEEVETKRDEFVKKMAAAAALAAAQSKGGRTLSPPPSPTPGEGSESGDKEEDSLGQAPRCADGFTSCAGVPFSCPPGWTSKLAKFFWDLQGVEDDFSSLFVRKKISVAMHR</sequence>
<dbReference type="InterPro" id="IPR052432">
    <property type="entry name" value="PITP/CRAL-TRIO"/>
</dbReference>
<dbReference type="SUPFAM" id="SSF52087">
    <property type="entry name" value="CRAL/TRIO domain"/>
    <property type="match status" value="1"/>
</dbReference>
<accession>A0A0G4G2V0</accession>
<evidence type="ECO:0000259" key="2">
    <source>
        <dbReference type="PROSITE" id="PS50191"/>
    </source>
</evidence>
<evidence type="ECO:0000313" key="3">
    <source>
        <dbReference type="EMBL" id="CEM22279.1"/>
    </source>
</evidence>
<protein>
    <recommendedName>
        <fullName evidence="2">CRAL-TRIO domain-containing protein</fullName>
    </recommendedName>
</protein>
<feature type="compositionally biased region" description="Gly residues" evidence="1">
    <location>
        <begin position="208"/>
        <end position="232"/>
    </location>
</feature>
<dbReference type="CDD" id="cd00170">
    <property type="entry name" value="SEC14"/>
    <property type="match status" value="1"/>
</dbReference>
<dbReference type="VEuPathDB" id="CryptoDB:Cvel_19914"/>
<dbReference type="Pfam" id="PF00650">
    <property type="entry name" value="CRAL_TRIO"/>
    <property type="match status" value="1"/>
</dbReference>
<feature type="region of interest" description="Disordered" evidence="1">
    <location>
        <begin position="398"/>
        <end position="430"/>
    </location>
</feature>
<dbReference type="PANTHER" id="PTHR46590:SF4">
    <property type="entry name" value="CRAL-TRIO DOMAIN-CONTAINING PROTEIN"/>
    <property type="match status" value="1"/>
</dbReference>
<proteinExistence type="predicted"/>